<organism evidence="1 2">
    <name type="scientific">Bacillus zhangzhouensis</name>
    <dbReference type="NCBI Taxonomy" id="1178540"/>
    <lineage>
        <taxon>Bacteria</taxon>
        <taxon>Bacillati</taxon>
        <taxon>Bacillota</taxon>
        <taxon>Bacilli</taxon>
        <taxon>Bacillales</taxon>
        <taxon>Bacillaceae</taxon>
        <taxon>Bacillus</taxon>
    </lineage>
</organism>
<evidence type="ECO:0000313" key="2">
    <source>
        <dbReference type="Proteomes" id="UP000028091"/>
    </source>
</evidence>
<sequence>MDYVYQKKEKKNGNCVISVRDRWENSIIEFKKKQHHIDIVVNYRNDKTTKYSIPIEIFEKVYDDLHRDN</sequence>
<dbReference type="OrthoDB" id="2940466at2"/>
<dbReference type="EMBL" id="JOTP01000024">
    <property type="protein sequence ID" value="KEP25390.1"/>
    <property type="molecule type" value="Genomic_DNA"/>
</dbReference>
<comment type="caution">
    <text evidence="1">The sequence shown here is derived from an EMBL/GenBank/DDBJ whole genome shotgun (WGS) entry which is preliminary data.</text>
</comment>
<dbReference type="eggNOG" id="COG0456">
    <property type="taxonomic scope" value="Bacteria"/>
</dbReference>
<proteinExistence type="predicted"/>
<reference evidence="1 2" key="1">
    <citation type="submission" date="2012-09" db="EMBL/GenBank/DDBJ databases">
        <title>Genome Sequence of Bacillus sp. DW5-4.</title>
        <authorList>
            <person name="Lai Q."/>
            <person name="Liu Y."/>
            <person name="Shao Z."/>
        </authorList>
    </citation>
    <scope>NUCLEOTIDE SEQUENCE [LARGE SCALE GENOMIC DNA]</scope>
    <source>
        <strain evidence="1 2">DW5-4</strain>
    </source>
</reference>
<dbReference type="Proteomes" id="UP000028091">
    <property type="component" value="Unassembled WGS sequence"/>
</dbReference>
<protein>
    <submittedName>
        <fullName evidence="1">Uncharacterized protein</fullName>
    </submittedName>
</protein>
<accession>A0A081L814</accession>
<dbReference type="RefSeq" id="WP_034324119.1">
    <property type="nucleotide sequence ID" value="NZ_JBCMYH010000024.1"/>
</dbReference>
<gene>
    <name evidence="1" type="ORF">BA70_09300</name>
</gene>
<keyword evidence="2" id="KW-1185">Reference proteome</keyword>
<name>A0A081L814_9BACI</name>
<evidence type="ECO:0000313" key="1">
    <source>
        <dbReference type="EMBL" id="KEP25390.1"/>
    </source>
</evidence>
<dbReference type="AlphaFoldDB" id="A0A081L814"/>